<dbReference type="AlphaFoldDB" id="A0A6G0W2Y8"/>
<gene>
    <name evidence="2" type="ORF">FWK35_00027269</name>
</gene>
<comment type="caution">
    <text evidence="2">The sequence shown here is derived from an EMBL/GenBank/DDBJ whole genome shotgun (WGS) entry which is preliminary data.</text>
</comment>
<evidence type="ECO:0000313" key="3">
    <source>
        <dbReference type="Proteomes" id="UP000478052"/>
    </source>
</evidence>
<dbReference type="PANTHER" id="PTHR47595">
    <property type="entry name" value="HEAT SHOCK 70 KDA PROTEIN 14"/>
    <property type="match status" value="1"/>
</dbReference>
<dbReference type="Proteomes" id="UP000478052">
    <property type="component" value="Unassembled WGS sequence"/>
</dbReference>
<dbReference type="EMBL" id="VUJU01009894">
    <property type="protein sequence ID" value="KAF0717011.1"/>
    <property type="molecule type" value="Genomic_DNA"/>
</dbReference>
<sequence length="250" mass="28941">MRYPIGQQLKSSVPNFSTSSIRWRGDLDKETLCKNVTALLAKDCVEFKENQIVYVEIPEWSMKYDVILKSTLTKNTISTDQDNDGPFDDVQTCIPETKIWTTKAIKLLIENRGDLEHEFNSNKNNHKIWEKISNILKQNGVTVSGQNCNTKFRNLMATFRDNVQRANKSGEGAINWEYYILMKKYFGKKDSVIPNKKTILESSLPNTCKINLKNGNNSVECTKPQHSQPSLIHDEDMPKRKKKYIFKTYY</sequence>
<reference evidence="2 3" key="1">
    <citation type="submission" date="2019-08" db="EMBL/GenBank/DDBJ databases">
        <title>Whole genome of Aphis craccivora.</title>
        <authorList>
            <person name="Voronova N.V."/>
            <person name="Shulinski R.S."/>
            <person name="Bandarenka Y.V."/>
            <person name="Zhorov D.G."/>
            <person name="Warner D."/>
        </authorList>
    </citation>
    <scope>NUCLEOTIDE SEQUENCE [LARGE SCALE GENOMIC DNA]</scope>
    <source>
        <strain evidence="2">180601</strain>
        <tissue evidence="2">Whole Body</tissue>
    </source>
</reference>
<dbReference type="PANTHER" id="PTHR47595:SF1">
    <property type="entry name" value="MYB_SANT-LIKE DNA-BINDING DOMAIN-CONTAINING PROTEIN"/>
    <property type="match status" value="1"/>
</dbReference>
<proteinExistence type="predicted"/>
<dbReference type="InterPro" id="IPR044822">
    <property type="entry name" value="Myb_DNA-bind_4"/>
</dbReference>
<feature type="domain" description="Myb/SANT-like DNA-binding" evidence="1">
    <location>
        <begin position="99"/>
        <end position="184"/>
    </location>
</feature>
<organism evidence="2 3">
    <name type="scientific">Aphis craccivora</name>
    <name type="common">Cowpea aphid</name>
    <dbReference type="NCBI Taxonomy" id="307492"/>
    <lineage>
        <taxon>Eukaryota</taxon>
        <taxon>Metazoa</taxon>
        <taxon>Ecdysozoa</taxon>
        <taxon>Arthropoda</taxon>
        <taxon>Hexapoda</taxon>
        <taxon>Insecta</taxon>
        <taxon>Pterygota</taxon>
        <taxon>Neoptera</taxon>
        <taxon>Paraneoptera</taxon>
        <taxon>Hemiptera</taxon>
        <taxon>Sternorrhyncha</taxon>
        <taxon>Aphidomorpha</taxon>
        <taxon>Aphidoidea</taxon>
        <taxon>Aphididae</taxon>
        <taxon>Aphidini</taxon>
        <taxon>Aphis</taxon>
        <taxon>Aphis</taxon>
    </lineage>
</organism>
<protein>
    <recommendedName>
        <fullName evidence="1">Myb/SANT-like DNA-binding domain-containing protein</fullName>
    </recommendedName>
</protein>
<keyword evidence="3" id="KW-1185">Reference proteome</keyword>
<dbReference type="Gene3D" id="1.10.10.60">
    <property type="entry name" value="Homeodomain-like"/>
    <property type="match status" value="1"/>
</dbReference>
<evidence type="ECO:0000313" key="2">
    <source>
        <dbReference type="EMBL" id="KAF0717011.1"/>
    </source>
</evidence>
<evidence type="ECO:0000259" key="1">
    <source>
        <dbReference type="Pfam" id="PF13837"/>
    </source>
</evidence>
<accession>A0A6G0W2Y8</accession>
<name>A0A6G0W2Y8_APHCR</name>
<dbReference type="OrthoDB" id="6578264at2759"/>
<dbReference type="Pfam" id="PF13837">
    <property type="entry name" value="Myb_DNA-bind_4"/>
    <property type="match status" value="1"/>
</dbReference>